<comment type="subcellular location">
    <subcellularLocation>
        <location evidence="1">Endomembrane system</location>
        <topology evidence="1">Multi-pass membrane protein</topology>
    </subcellularLocation>
</comment>
<dbReference type="Gene3D" id="3.30.70.100">
    <property type="match status" value="1"/>
</dbReference>
<dbReference type="CDD" id="cd02094">
    <property type="entry name" value="P-type_ATPase_Cu-like"/>
    <property type="match status" value="1"/>
</dbReference>
<feature type="transmembrane region" description="Helical" evidence="10">
    <location>
        <begin position="433"/>
        <end position="456"/>
    </location>
</feature>
<dbReference type="InterPro" id="IPR008250">
    <property type="entry name" value="ATPase_P-typ_transduc_dom_A_sf"/>
</dbReference>
<keyword evidence="8 10" id="KW-1133">Transmembrane helix</keyword>
<evidence type="ECO:0000256" key="5">
    <source>
        <dbReference type="ARBA" id="ARBA00022741"/>
    </source>
</evidence>
<dbReference type="InterPro" id="IPR017969">
    <property type="entry name" value="Heavy-metal-associated_CS"/>
</dbReference>
<dbReference type="InterPro" id="IPR001757">
    <property type="entry name" value="P_typ_ATPase"/>
</dbReference>
<dbReference type="SUPFAM" id="SSF81653">
    <property type="entry name" value="Calcium ATPase, transduction domain A"/>
    <property type="match status" value="1"/>
</dbReference>
<keyword evidence="7" id="KW-1278">Translocase</keyword>
<keyword evidence="9 10" id="KW-0472">Membrane</keyword>
<keyword evidence="5" id="KW-0547">Nucleotide-binding</keyword>
<evidence type="ECO:0000256" key="1">
    <source>
        <dbReference type="ARBA" id="ARBA00004127"/>
    </source>
</evidence>
<dbReference type="PRINTS" id="PR00943">
    <property type="entry name" value="CUATPASE"/>
</dbReference>
<evidence type="ECO:0000256" key="6">
    <source>
        <dbReference type="ARBA" id="ARBA00022840"/>
    </source>
</evidence>
<dbReference type="NCBIfam" id="TIGR01494">
    <property type="entry name" value="ATPase_P-type"/>
    <property type="match status" value="1"/>
</dbReference>
<dbReference type="InterPro" id="IPR018303">
    <property type="entry name" value="ATPase_P-typ_P_site"/>
</dbReference>
<name>A0ABT4IMR2_9EURY</name>
<evidence type="ECO:0000256" key="2">
    <source>
        <dbReference type="ARBA" id="ARBA00006024"/>
    </source>
</evidence>
<evidence type="ECO:0000256" key="8">
    <source>
        <dbReference type="ARBA" id="ARBA00022989"/>
    </source>
</evidence>
<accession>A0ABT4IMR2</accession>
<dbReference type="InterPro" id="IPR023299">
    <property type="entry name" value="ATPase_P-typ_cyto_dom_N"/>
</dbReference>
<dbReference type="CDD" id="cd00371">
    <property type="entry name" value="HMA"/>
    <property type="match status" value="1"/>
</dbReference>
<comment type="similarity">
    <text evidence="2">Belongs to the cation transport ATPase (P-type) (TC 3.A.3) family. Type IB subfamily.</text>
</comment>
<dbReference type="InterPro" id="IPR044492">
    <property type="entry name" value="P_typ_ATPase_HD_dom"/>
</dbReference>
<keyword evidence="4" id="KW-0479">Metal-binding</keyword>
<dbReference type="InterPro" id="IPR006121">
    <property type="entry name" value="HMA_dom"/>
</dbReference>
<dbReference type="InterPro" id="IPR036412">
    <property type="entry name" value="HAD-like_sf"/>
</dbReference>
<dbReference type="Pfam" id="PF00403">
    <property type="entry name" value="HMA"/>
    <property type="match status" value="1"/>
</dbReference>
<dbReference type="InterPro" id="IPR023298">
    <property type="entry name" value="ATPase_P-typ_TM_dom_sf"/>
</dbReference>
<evidence type="ECO:0000259" key="11">
    <source>
        <dbReference type="PROSITE" id="PS50846"/>
    </source>
</evidence>
<dbReference type="InterPro" id="IPR059000">
    <property type="entry name" value="ATPase_P-type_domA"/>
</dbReference>
<dbReference type="InterPro" id="IPR036163">
    <property type="entry name" value="HMA_dom_sf"/>
</dbReference>
<feature type="transmembrane region" description="Helical" evidence="10">
    <location>
        <begin position="223"/>
        <end position="247"/>
    </location>
</feature>
<dbReference type="SFLD" id="SFLDF00027">
    <property type="entry name" value="p-type_atpase"/>
    <property type="match status" value="1"/>
</dbReference>
<evidence type="ECO:0000256" key="9">
    <source>
        <dbReference type="ARBA" id="ARBA00023136"/>
    </source>
</evidence>
<keyword evidence="3 10" id="KW-0812">Transmembrane</keyword>
<feature type="transmembrane region" description="Helical" evidence="10">
    <location>
        <begin position="163"/>
        <end position="183"/>
    </location>
</feature>
<evidence type="ECO:0000313" key="13">
    <source>
        <dbReference type="Proteomes" id="UP001141336"/>
    </source>
</evidence>
<dbReference type="PROSITE" id="PS01047">
    <property type="entry name" value="HMA_1"/>
    <property type="match status" value="1"/>
</dbReference>
<dbReference type="InterPro" id="IPR023214">
    <property type="entry name" value="HAD_sf"/>
</dbReference>
<dbReference type="SFLD" id="SFLDG00002">
    <property type="entry name" value="C1.7:_P-type_atpase_like"/>
    <property type="match status" value="1"/>
</dbReference>
<dbReference type="PROSITE" id="PS00154">
    <property type="entry name" value="ATPASE_E1_E2"/>
    <property type="match status" value="1"/>
</dbReference>
<dbReference type="EMBL" id="JAPTGC010000008">
    <property type="protein sequence ID" value="MCZ0863038.1"/>
    <property type="molecule type" value="Genomic_DNA"/>
</dbReference>
<dbReference type="PRINTS" id="PR00119">
    <property type="entry name" value="CATATPASE"/>
</dbReference>
<dbReference type="Gene3D" id="2.70.150.10">
    <property type="entry name" value="Calcium-transporting ATPase, cytoplasmic transduction domain A"/>
    <property type="match status" value="1"/>
</dbReference>
<dbReference type="SUPFAM" id="SSF81665">
    <property type="entry name" value="Calcium ATPase, transmembrane domain M"/>
    <property type="match status" value="1"/>
</dbReference>
<gene>
    <name evidence="12" type="ORF">O0S09_07225</name>
</gene>
<feature type="transmembrane region" description="Helical" evidence="10">
    <location>
        <begin position="750"/>
        <end position="769"/>
    </location>
</feature>
<dbReference type="PANTHER" id="PTHR43520:SF8">
    <property type="entry name" value="P-TYPE CU(+) TRANSPORTER"/>
    <property type="match status" value="1"/>
</dbReference>
<dbReference type="PROSITE" id="PS50846">
    <property type="entry name" value="HMA_2"/>
    <property type="match status" value="1"/>
</dbReference>
<dbReference type="Pfam" id="PF00702">
    <property type="entry name" value="Hydrolase"/>
    <property type="match status" value="1"/>
</dbReference>
<evidence type="ECO:0000256" key="4">
    <source>
        <dbReference type="ARBA" id="ARBA00022723"/>
    </source>
</evidence>
<feature type="transmembrane region" description="Helical" evidence="10">
    <location>
        <begin position="406"/>
        <end position="427"/>
    </location>
</feature>
<keyword evidence="13" id="KW-1185">Reference proteome</keyword>
<organism evidence="12 13">
    <name type="scientific">Methanocorpusculum vombati</name>
    <dbReference type="NCBI Taxonomy" id="3002864"/>
    <lineage>
        <taxon>Archaea</taxon>
        <taxon>Methanobacteriati</taxon>
        <taxon>Methanobacteriota</taxon>
        <taxon>Stenosarchaea group</taxon>
        <taxon>Methanomicrobia</taxon>
        <taxon>Methanomicrobiales</taxon>
        <taxon>Methanocorpusculaceae</taxon>
        <taxon>Methanocorpusculum</taxon>
    </lineage>
</organism>
<evidence type="ECO:0000256" key="3">
    <source>
        <dbReference type="ARBA" id="ARBA00022692"/>
    </source>
</evidence>
<evidence type="ECO:0000256" key="7">
    <source>
        <dbReference type="ARBA" id="ARBA00022967"/>
    </source>
</evidence>
<dbReference type="RefSeq" id="WP_268923296.1">
    <property type="nucleotide sequence ID" value="NZ_JAPTGC010000008.1"/>
</dbReference>
<feature type="transmembrane region" description="Helical" evidence="10">
    <location>
        <begin position="253"/>
        <end position="272"/>
    </location>
</feature>
<dbReference type="Proteomes" id="UP001141336">
    <property type="component" value="Unassembled WGS sequence"/>
</dbReference>
<dbReference type="Gene3D" id="3.40.50.1000">
    <property type="entry name" value="HAD superfamily/HAD-like"/>
    <property type="match status" value="1"/>
</dbReference>
<dbReference type="SUPFAM" id="SSF55008">
    <property type="entry name" value="HMA, heavy metal-associated domain"/>
    <property type="match status" value="1"/>
</dbReference>
<sequence length="815" mass="84310">MTVRYLRFLVGGMHCSACSAHLESTLKALSGVLEVTVNLSTATVSANIDTDLVTPERIDAAVRGAGFSVDPVPVSFVVRPADDAGVSAAAQVALQGLSGVLDVSQSGDVVTVSYHPLLADPSQFVPVLKRAGFSSVTVNSGFDDLFYIPEQEKDELSGLRNRTILGFAGSAVLMGLMVFGHPLFAGNMFLMDVVMLVVATPILVVCGYPIFRQGISQLRGGMLGMEVMYMLGIATSYCAGLGAVLGLLPSPDFLLFETAVMLTAFLGLGRFLESRARGRTSDAIMALLHLRPPVATVIRDGVEQEVRVGELVAGDTVLVKTGGQIPSDGIVLGDAVTVNESAITGESVPVVKVPGSGVIGGTVVSQGVLTMEVEKVGADTVLAGIIKMVREAQETKPPVQRVADAAVRYFIPFVLGVAVLAFVYWFFFAGETLLVALSSFIAVIVVACPCALGLATPTAVTVGIGRAASLGILIRNGEVLERAGKLRAVAVDKTGTLTVGSPAVSGVMSAPRTSEEDLFVVAAALGRKSLHPLDSAIVAEADRRGAAVVAATRVETVPGRGIAGRVRREDVVMGSAAFLEERGVVMDDAVFAAAEGFRATGASVVFVAVAGRAVGVVGVSDTLRPDAGRAVSAFERMGLPVTMLTGDNARAAGVVAAAAGISHVAAGLMPEEKRAIIQQMQEGGSAVVFVGDGINDTPAMMQADVGVAVGSGTDAAVASGGVVLLRSDLVGAVAAVQLARKVFSRIRLNLFWAFAYNLVLIPLAAGVLYPFTQVMFRPEYAAAAMVLSSVTVVSLSLLLRRYTPPVLVGDDAAKV</sequence>
<evidence type="ECO:0000256" key="10">
    <source>
        <dbReference type="SAM" id="Phobius"/>
    </source>
</evidence>
<evidence type="ECO:0000313" key="12">
    <source>
        <dbReference type="EMBL" id="MCZ0863038.1"/>
    </source>
</evidence>
<dbReference type="SFLD" id="SFLDS00003">
    <property type="entry name" value="Haloacid_Dehalogenase"/>
    <property type="match status" value="1"/>
</dbReference>
<comment type="caution">
    <text evidence="12">The sequence shown here is derived from an EMBL/GenBank/DDBJ whole genome shotgun (WGS) entry which is preliminary data.</text>
</comment>
<dbReference type="Gene3D" id="3.40.1110.10">
    <property type="entry name" value="Calcium-transporting ATPase, cytoplasmic domain N"/>
    <property type="match status" value="1"/>
</dbReference>
<feature type="domain" description="HMA" evidence="11">
    <location>
        <begin position="4"/>
        <end position="70"/>
    </location>
</feature>
<feature type="transmembrane region" description="Helical" evidence="10">
    <location>
        <begin position="189"/>
        <end position="211"/>
    </location>
</feature>
<protein>
    <submittedName>
        <fullName evidence="12">Heavy metal translocating P-type ATPase</fullName>
    </submittedName>
</protein>
<dbReference type="SUPFAM" id="SSF56784">
    <property type="entry name" value="HAD-like"/>
    <property type="match status" value="1"/>
</dbReference>
<keyword evidence="6" id="KW-0067">ATP-binding</keyword>
<proteinExistence type="inferred from homology"/>
<dbReference type="InterPro" id="IPR027256">
    <property type="entry name" value="P-typ_ATPase_IB"/>
</dbReference>
<feature type="transmembrane region" description="Helical" evidence="10">
    <location>
        <begin position="781"/>
        <end position="799"/>
    </location>
</feature>
<dbReference type="NCBIfam" id="TIGR01525">
    <property type="entry name" value="ATPase-IB_hvy"/>
    <property type="match status" value="1"/>
</dbReference>
<dbReference type="PANTHER" id="PTHR43520">
    <property type="entry name" value="ATP7, ISOFORM B"/>
    <property type="match status" value="1"/>
</dbReference>
<dbReference type="NCBIfam" id="TIGR01511">
    <property type="entry name" value="ATPase-IB1_Cu"/>
    <property type="match status" value="1"/>
</dbReference>
<dbReference type="Pfam" id="PF00122">
    <property type="entry name" value="E1-E2_ATPase"/>
    <property type="match status" value="1"/>
</dbReference>
<reference evidence="12" key="1">
    <citation type="submission" date="2022-12" db="EMBL/GenBank/DDBJ databases">
        <title>Isolation and characterisation of novel Methanocorpusculum spp. from native Australian herbivores indicates the genus is ancestrally host-associated.</title>
        <authorList>
            <person name="Volmer J.G."/>
            <person name="Soo R.M."/>
            <person name="Evans P.N."/>
            <person name="Hoedt E.C."/>
            <person name="Astorga Alsina A.L."/>
            <person name="Woodcroft B.J."/>
            <person name="Tyson G.W."/>
            <person name="Hugenholtz P."/>
            <person name="Morrison M."/>
        </authorList>
    </citation>
    <scope>NUCLEOTIDE SEQUENCE</scope>
    <source>
        <strain evidence="12">CW153</strain>
    </source>
</reference>